<keyword evidence="2" id="KW-0472">Membrane</keyword>
<gene>
    <name evidence="4" type="ORF">SELO1098_LOCUS6264</name>
</gene>
<dbReference type="Gene3D" id="3.30.479.30">
    <property type="entry name" value="Band 7 domain"/>
    <property type="match status" value="1"/>
</dbReference>
<dbReference type="PANTHER" id="PTHR23222:SF0">
    <property type="entry name" value="PROHIBITIN 1"/>
    <property type="match status" value="1"/>
</dbReference>
<dbReference type="CDD" id="cd03401">
    <property type="entry name" value="SPFH_prohibitin"/>
    <property type="match status" value="1"/>
</dbReference>
<dbReference type="InterPro" id="IPR001107">
    <property type="entry name" value="Band_7"/>
</dbReference>
<dbReference type="FunFam" id="3.30.479.30:FF:000001">
    <property type="entry name" value="Prohibitin 2"/>
    <property type="match status" value="1"/>
</dbReference>
<evidence type="ECO:0000256" key="1">
    <source>
        <dbReference type="ARBA" id="ARBA00009658"/>
    </source>
</evidence>
<dbReference type="AlphaFoldDB" id="A0A7S3M2D1"/>
<name>A0A7S3M2D1_9STRA</name>
<accession>A0A7S3M2D1</accession>
<evidence type="ECO:0000256" key="2">
    <source>
        <dbReference type="RuleBase" id="RU366048"/>
    </source>
</evidence>
<keyword evidence="2" id="KW-0496">Mitochondrion</keyword>
<comment type="similarity">
    <text evidence="1 2">Belongs to the prohibitin family.</text>
</comment>
<dbReference type="PANTHER" id="PTHR23222">
    <property type="entry name" value="PROHIBITIN"/>
    <property type="match status" value="1"/>
</dbReference>
<dbReference type="EMBL" id="HBIC01012595">
    <property type="protein sequence ID" value="CAE0277434.1"/>
    <property type="molecule type" value="Transcribed_RNA"/>
</dbReference>
<dbReference type="SMART" id="SM00244">
    <property type="entry name" value="PHB"/>
    <property type="match status" value="1"/>
</dbReference>
<dbReference type="InterPro" id="IPR036013">
    <property type="entry name" value="Band_7/SPFH_dom_sf"/>
</dbReference>
<comment type="subcellular location">
    <subcellularLocation>
        <location evidence="2">Mitochondrion inner membrane</location>
    </subcellularLocation>
</comment>
<dbReference type="PRINTS" id="PR00679">
    <property type="entry name" value="PROHIBITIN"/>
</dbReference>
<reference evidence="4" key="1">
    <citation type="submission" date="2021-01" db="EMBL/GenBank/DDBJ databases">
        <authorList>
            <person name="Corre E."/>
            <person name="Pelletier E."/>
            <person name="Niang G."/>
            <person name="Scheremetjew M."/>
            <person name="Finn R."/>
            <person name="Kale V."/>
            <person name="Holt S."/>
            <person name="Cochrane G."/>
            <person name="Meng A."/>
            <person name="Brown T."/>
            <person name="Cohen L."/>
        </authorList>
    </citation>
    <scope>NUCLEOTIDE SEQUENCE</scope>
    <source>
        <strain evidence="4">CCAP 955/1</strain>
    </source>
</reference>
<dbReference type="GO" id="GO:0007005">
    <property type="term" value="P:mitochondrion organization"/>
    <property type="evidence" value="ECO:0007669"/>
    <property type="project" value="TreeGrafter"/>
</dbReference>
<organism evidence="4">
    <name type="scientific">Spumella elongata</name>
    <dbReference type="NCBI Taxonomy" id="89044"/>
    <lineage>
        <taxon>Eukaryota</taxon>
        <taxon>Sar</taxon>
        <taxon>Stramenopiles</taxon>
        <taxon>Ochrophyta</taxon>
        <taxon>Chrysophyceae</taxon>
        <taxon>Chromulinales</taxon>
        <taxon>Chromulinaceae</taxon>
        <taxon>Spumella</taxon>
    </lineage>
</organism>
<dbReference type="SUPFAM" id="SSF117892">
    <property type="entry name" value="Band 7/SPFH domain"/>
    <property type="match status" value="1"/>
</dbReference>
<keyword evidence="2" id="KW-0999">Mitochondrion inner membrane</keyword>
<feature type="domain" description="Band 7" evidence="3">
    <location>
        <begin position="25"/>
        <end position="186"/>
    </location>
</feature>
<dbReference type="Pfam" id="PF01145">
    <property type="entry name" value="Band_7"/>
    <property type="match status" value="1"/>
</dbReference>
<dbReference type="GO" id="GO:0005743">
    <property type="term" value="C:mitochondrial inner membrane"/>
    <property type="evidence" value="ECO:0007669"/>
    <property type="project" value="UniProtKB-SubCell"/>
</dbReference>
<protein>
    <recommendedName>
        <fullName evidence="2">Prohibitin</fullName>
    </recommendedName>
</protein>
<evidence type="ECO:0000313" key="4">
    <source>
        <dbReference type="EMBL" id="CAE0277434.1"/>
    </source>
</evidence>
<proteinExistence type="inferred from homology"/>
<evidence type="ECO:0000259" key="3">
    <source>
        <dbReference type="SMART" id="SM00244"/>
    </source>
</evidence>
<dbReference type="InterPro" id="IPR000163">
    <property type="entry name" value="Prohibitin"/>
</dbReference>
<sequence length="277" mass="30287">MQRIVGAASTIAMASVVTGIAIEFFTYDVDAGNRAVIFDKIQGIQQTVKGEGTHFKIPFIQVPIIMDIRSRPRSIHSVTGTKDLQMVNISLRVLSRPKEDQLATIYQTLGTDFDDRVLPSLGNEVLKSVVAQYNAEELLSKRALVSHGIREALVERAAKFNLILDDVSITHLTFGKEFARAIEHKQVAQQEAETQAYVVAKADQERKAAVIRAEGEAEAANLISEAMLKAGNGLIEVRRIDTAKDVAQIVSRSRNITYLPSSKGGSNMLLNVGGNNN</sequence>